<feature type="region of interest" description="Disordered" evidence="1">
    <location>
        <begin position="43"/>
        <end position="75"/>
    </location>
</feature>
<name>A0ABW2EK95_9BACI</name>
<accession>A0ABW2EK95</accession>
<dbReference type="InterPro" id="IPR024255">
    <property type="entry name" value="GerPB"/>
</dbReference>
<evidence type="ECO:0000313" key="3">
    <source>
        <dbReference type="Proteomes" id="UP001596410"/>
    </source>
</evidence>
<evidence type="ECO:0000313" key="2">
    <source>
        <dbReference type="EMBL" id="MFC7060829.1"/>
    </source>
</evidence>
<dbReference type="Proteomes" id="UP001596410">
    <property type="component" value="Unassembled WGS sequence"/>
</dbReference>
<dbReference type="EMBL" id="JBHSZV010000006">
    <property type="protein sequence ID" value="MFC7060829.1"/>
    <property type="molecule type" value="Genomic_DNA"/>
</dbReference>
<proteinExistence type="predicted"/>
<comment type="caution">
    <text evidence="2">The sequence shown here is derived from an EMBL/GenBank/DDBJ whole genome shotgun (WGS) entry which is preliminary data.</text>
</comment>
<protein>
    <submittedName>
        <fullName evidence="2">Spore germination protein GerPB</fullName>
    </submittedName>
</protein>
<sequence>MSMTVYQTISIRYLKIGTVANSSIIQIGSSGVIQAQADLYNTGEHTKPAEEPTPAEGEVAVPEGDSGTLVPLSIT</sequence>
<dbReference type="Pfam" id="PF10803">
    <property type="entry name" value="GerPB"/>
    <property type="match status" value="1"/>
</dbReference>
<keyword evidence="3" id="KW-1185">Reference proteome</keyword>
<evidence type="ECO:0000256" key="1">
    <source>
        <dbReference type="SAM" id="MobiDB-lite"/>
    </source>
</evidence>
<reference evidence="3" key="1">
    <citation type="journal article" date="2019" name="Int. J. Syst. Evol. Microbiol.">
        <title>The Global Catalogue of Microorganisms (GCM) 10K type strain sequencing project: providing services to taxonomists for standard genome sequencing and annotation.</title>
        <authorList>
            <consortium name="The Broad Institute Genomics Platform"/>
            <consortium name="The Broad Institute Genome Sequencing Center for Infectious Disease"/>
            <person name="Wu L."/>
            <person name="Ma J."/>
        </authorList>
    </citation>
    <scope>NUCLEOTIDE SEQUENCE [LARGE SCALE GENOMIC DNA]</scope>
    <source>
        <strain evidence="3">CGMCC 4.1621</strain>
    </source>
</reference>
<organism evidence="2 3">
    <name type="scientific">Halobacillus seohaensis</name>
    <dbReference type="NCBI Taxonomy" id="447421"/>
    <lineage>
        <taxon>Bacteria</taxon>
        <taxon>Bacillati</taxon>
        <taxon>Bacillota</taxon>
        <taxon>Bacilli</taxon>
        <taxon>Bacillales</taxon>
        <taxon>Bacillaceae</taxon>
        <taxon>Halobacillus</taxon>
    </lineage>
</organism>
<dbReference type="RefSeq" id="WP_204712341.1">
    <property type="nucleotide sequence ID" value="NZ_JBHSZV010000006.1"/>
</dbReference>
<gene>
    <name evidence="2" type="ORF">ACFQIC_02950</name>
</gene>